<proteinExistence type="inferred from homology"/>
<dbReference type="SMART" id="SM00874">
    <property type="entry name" value="B5"/>
    <property type="match status" value="1"/>
</dbReference>
<protein>
    <recommendedName>
        <fullName evidence="12">Phenylalanine--tRNA ligase beta subunit</fullName>
        <ecNumber evidence="12">6.1.1.20</ecNumber>
    </recommendedName>
    <alternativeName>
        <fullName evidence="12">Phenylalanyl-tRNA synthetase beta subunit</fullName>
        <shortName evidence="12">PheRS</shortName>
    </alternativeName>
</protein>
<dbReference type="Gene3D" id="3.30.56.10">
    <property type="match status" value="2"/>
</dbReference>
<evidence type="ECO:0000256" key="1">
    <source>
        <dbReference type="ARBA" id="ARBA00001946"/>
    </source>
</evidence>
<feature type="compositionally biased region" description="Basic and acidic residues" evidence="13">
    <location>
        <begin position="9"/>
        <end position="19"/>
    </location>
</feature>
<dbReference type="HAMAP" id="MF_00284">
    <property type="entry name" value="Phe_tRNA_synth_beta2"/>
    <property type="match status" value="1"/>
</dbReference>
<dbReference type="PANTHER" id="PTHR10947">
    <property type="entry name" value="PHENYLALANYL-TRNA SYNTHETASE BETA CHAIN AND LEUCINE-RICH REPEAT-CONTAINING PROTEIN 47"/>
    <property type="match status" value="1"/>
</dbReference>
<feature type="region of interest" description="Disordered" evidence="13">
    <location>
        <begin position="1"/>
        <end position="22"/>
    </location>
</feature>
<dbReference type="InterPro" id="IPR009061">
    <property type="entry name" value="DNA-bd_dom_put_sf"/>
</dbReference>
<evidence type="ECO:0000256" key="10">
    <source>
        <dbReference type="ARBA" id="ARBA00022917"/>
    </source>
</evidence>
<evidence type="ECO:0000313" key="15">
    <source>
        <dbReference type="EMBL" id="SNZ17574.1"/>
    </source>
</evidence>
<comment type="subunit">
    <text evidence="12">Tetramer of two alpha and two beta subunits.</text>
</comment>
<evidence type="ECO:0000259" key="14">
    <source>
        <dbReference type="PROSITE" id="PS51483"/>
    </source>
</evidence>
<dbReference type="GO" id="GO:0000287">
    <property type="term" value="F:magnesium ion binding"/>
    <property type="evidence" value="ECO:0007669"/>
    <property type="project" value="InterPro"/>
</dbReference>
<dbReference type="Gene3D" id="3.30.930.10">
    <property type="entry name" value="Bira Bifunctional Protein, Domain 2"/>
    <property type="match status" value="1"/>
</dbReference>
<reference evidence="15 16" key="1">
    <citation type="submission" date="2017-09" db="EMBL/GenBank/DDBJ databases">
        <authorList>
            <person name="Ehlers B."/>
            <person name="Leendertz F.H."/>
        </authorList>
    </citation>
    <scope>NUCLEOTIDE SEQUENCE [LARGE SCALE GENOMIC DNA]</scope>
    <source>
        <strain evidence="15 16">DSM 27208</strain>
    </source>
</reference>
<dbReference type="SUPFAM" id="SSF46955">
    <property type="entry name" value="Putative DNA-binding domain"/>
    <property type="match status" value="2"/>
</dbReference>
<dbReference type="InterPro" id="IPR045864">
    <property type="entry name" value="aa-tRNA-synth_II/BPL/LPL"/>
</dbReference>
<dbReference type="InterPro" id="IPR005147">
    <property type="entry name" value="tRNA_synthase_B5-dom"/>
</dbReference>
<feature type="binding site" evidence="12">
    <location>
        <position position="366"/>
    </location>
    <ligand>
        <name>Mg(2+)</name>
        <dbReference type="ChEBI" id="CHEBI:18420"/>
        <note>shared with alpha subunit</note>
    </ligand>
</feature>
<evidence type="ECO:0000256" key="2">
    <source>
        <dbReference type="ARBA" id="ARBA00004496"/>
    </source>
</evidence>
<comment type="similarity">
    <text evidence="3 12">Belongs to the phenylalanyl-tRNA synthetase beta subunit family. Type 2 subfamily.</text>
</comment>
<evidence type="ECO:0000256" key="4">
    <source>
        <dbReference type="ARBA" id="ARBA00022490"/>
    </source>
</evidence>
<dbReference type="GO" id="GO:0004826">
    <property type="term" value="F:phenylalanine-tRNA ligase activity"/>
    <property type="evidence" value="ECO:0007669"/>
    <property type="project" value="UniProtKB-UniRule"/>
</dbReference>
<dbReference type="GO" id="GO:0003723">
    <property type="term" value="F:RNA binding"/>
    <property type="evidence" value="ECO:0007669"/>
    <property type="project" value="InterPro"/>
</dbReference>
<evidence type="ECO:0000256" key="13">
    <source>
        <dbReference type="SAM" id="MobiDB-lite"/>
    </source>
</evidence>
<dbReference type="Pfam" id="PF03484">
    <property type="entry name" value="B5"/>
    <property type="match status" value="1"/>
</dbReference>
<dbReference type="SUPFAM" id="SSF55681">
    <property type="entry name" value="Class II aaRS and biotin synthetases"/>
    <property type="match status" value="1"/>
</dbReference>
<dbReference type="FunFam" id="3.50.40.10:FF:000003">
    <property type="entry name" value="Phenylalanine--tRNA ligase beta subunit"/>
    <property type="match status" value="1"/>
</dbReference>
<dbReference type="InterPro" id="IPR045060">
    <property type="entry name" value="Phe-tRNA-ligase_IIc_bsu"/>
</dbReference>
<feature type="domain" description="B5" evidence="14">
    <location>
        <begin position="298"/>
        <end position="378"/>
    </location>
</feature>
<evidence type="ECO:0000256" key="6">
    <source>
        <dbReference type="ARBA" id="ARBA00022723"/>
    </source>
</evidence>
<keyword evidence="4 12" id="KW-0963">Cytoplasm</keyword>
<dbReference type="InterPro" id="IPR041616">
    <property type="entry name" value="PheRS_beta_core"/>
</dbReference>
<evidence type="ECO:0000256" key="5">
    <source>
        <dbReference type="ARBA" id="ARBA00022598"/>
    </source>
</evidence>
<dbReference type="InterPro" id="IPR004531">
    <property type="entry name" value="Phe-tRNA-synth_IIc_bsu_arc_euk"/>
</dbReference>
<dbReference type="EC" id="6.1.1.20" evidence="12"/>
<evidence type="ECO:0000256" key="11">
    <source>
        <dbReference type="ARBA" id="ARBA00023146"/>
    </source>
</evidence>
<accession>A0A285P769</accession>
<comment type="subcellular location">
    <subcellularLocation>
        <location evidence="2 12">Cytoplasm</location>
    </subcellularLocation>
</comment>
<dbReference type="AlphaFoldDB" id="A0A285P769"/>
<keyword evidence="7 12" id="KW-0547">Nucleotide-binding</keyword>
<dbReference type="OrthoDB" id="10073at2157"/>
<dbReference type="NCBIfam" id="TIGR00471">
    <property type="entry name" value="pheT_arch"/>
    <property type="match status" value="1"/>
</dbReference>
<organism evidence="15 16">
    <name type="scientific">Natronoarchaeum philippinense</name>
    <dbReference type="NCBI Taxonomy" id="558529"/>
    <lineage>
        <taxon>Archaea</taxon>
        <taxon>Methanobacteriati</taxon>
        <taxon>Methanobacteriota</taxon>
        <taxon>Stenosarchaea group</taxon>
        <taxon>Halobacteria</taxon>
        <taxon>Halobacteriales</taxon>
        <taxon>Natronoarchaeaceae</taxon>
    </lineage>
</organism>
<dbReference type="InterPro" id="IPR020825">
    <property type="entry name" value="Phe-tRNA_synthase-like_B3/B4"/>
</dbReference>
<feature type="binding site" evidence="12">
    <location>
        <position position="362"/>
    </location>
    <ligand>
        <name>Mg(2+)</name>
        <dbReference type="ChEBI" id="CHEBI:18420"/>
        <note>shared with alpha subunit</note>
    </ligand>
</feature>
<dbReference type="GO" id="GO:0009328">
    <property type="term" value="C:phenylalanine-tRNA ligase complex"/>
    <property type="evidence" value="ECO:0007669"/>
    <property type="project" value="TreeGrafter"/>
</dbReference>
<gene>
    <name evidence="12" type="primary">pheT</name>
    <name evidence="15" type="ORF">SAMN06269185_3045</name>
</gene>
<evidence type="ECO:0000256" key="9">
    <source>
        <dbReference type="ARBA" id="ARBA00022842"/>
    </source>
</evidence>
<dbReference type="SMART" id="SM00873">
    <property type="entry name" value="B3_4"/>
    <property type="match status" value="1"/>
</dbReference>
<dbReference type="Pfam" id="PF17759">
    <property type="entry name" value="tRNA_synthFbeta"/>
    <property type="match status" value="1"/>
</dbReference>
<dbReference type="PROSITE" id="PS51483">
    <property type="entry name" value="B5"/>
    <property type="match status" value="1"/>
</dbReference>
<keyword evidence="10 12" id="KW-0648">Protein biosynthesis</keyword>
<keyword evidence="8 12" id="KW-0067">ATP-binding</keyword>
<evidence type="ECO:0000256" key="3">
    <source>
        <dbReference type="ARBA" id="ARBA00007438"/>
    </source>
</evidence>
<dbReference type="GO" id="GO:0005524">
    <property type="term" value="F:ATP binding"/>
    <property type="evidence" value="ECO:0007669"/>
    <property type="project" value="UniProtKB-UniRule"/>
</dbReference>
<comment type="cofactor">
    <cofactor evidence="1 12">
        <name>Mg(2+)</name>
        <dbReference type="ChEBI" id="CHEBI:18420"/>
    </cofactor>
</comment>
<keyword evidence="5 12" id="KW-0436">Ligase</keyword>
<keyword evidence="16" id="KW-1185">Reference proteome</keyword>
<dbReference type="RefSeq" id="WP_097009937.1">
    <property type="nucleotide sequence ID" value="NZ_OBEJ01000006.1"/>
</dbReference>
<evidence type="ECO:0000313" key="16">
    <source>
        <dbReference type="Proteomes" id="UP000219453"/>
    </source>
</evidence>
<feature type="binding site" evidence="12">
    <location>
        <position position="365"/>
    </location>
    <ligand>
        <name>Mg(2+)</name>
        <dbReference type="ChEBI" id="CHEBI:18420"/>
        <note>shared with alpha subunit</note>
    </ligand>
</feature>
<evidence type="ECO:0000256" key="12">
    <source>
        <dbReference type="HAMAP-Rule" id="MF_00284"/>
    </source>
</evidence>
<dbReference type="InterPro" id="IPR005146">
    <property type="entry name" value="B3/B4_tRNA-bd"/>
</dbReference>
<dbReference type="Proteomes" id="UP000219453">
    <property type="component" value="Unassembled WGS sequence"/>
</dbReference>
<dbReference type="EMBL" id="OBEJ01000006">
    <property type="protein sequence ID" value="SNZ17574.1"/>
    <property type="molecule type" value="Genomic_DNA"/>
</dbReference>
<comment type="catalytic activity">
    <reaction evidence="12">
        <text>tRNA(Phe) + L-phenylalanine + ATP = L-phenylalanyl-tRNA(Phe) + AMP + diphosphate + H(+)</text>
        <dbReference type="Rhea" id="RHEA:19413"/>
        <dbReference type="Rhea" id="RHEA-COMP:9668"/>
        <dbReference type="Rhea" id="RHEA-COMP:9699"/>
        <dbReference type="ChEBI" id="CHEBI:15378"/>
        <dbReference type="ChEBI" id="CHEBI:30616"/>
        <dbReference type="ChEBI" id="CHEBI:33019"/>
        <dbReference type="ChEBI" id="CHEBI:58095"/>
        <dbReference type="ChEBI" id="CHEBI:78442"/>
        <dbReference type="ChEBI" id="CHEBI:78531"/>
        <dbReference type="ChEBI" id="CHEBI:456215"/>
        <dbReference type="EC" id="6.1.1.20"/>
    </reaction>
</comment>
<dbReference type="PANTHER" id="PTHR10947:SF0">
    <property type="entry name" value="PHENYLALANINE--TRNA LIGASE BETA SUBUNIT"/>
    <property type="match status" value="1"/>
</dbReference>
<dbReference type="InterPro" id="IPR022918">
    <property type="entry name" value="Phe_tRNA_ligase_beta2_arc"/>
</dbReference>
<dbReference type="GO" id="GO:0006432">
    <property type="term" value="P:phenylalanyl-tRNA aminoacylation"/>
    <property type="evidence" value="ECO:0007669"/>
    <property type="project" value="UniProtKB-UniRule"/>
</dbReference>
<keyword evidence="6 12" id="KW-0479">Metal-binding</keyword>
<evidence type="ECO:0000256" key="7">
    <source>
        <dbReference type="ARBA" id="ARBA00022741"/>
    </source>
</evidence>
<name>A0A285P769_NATPI</name>
<dbReference type="Gene3D" id="3.50.40.10">
    <property type="entry name" value="Phenylalanyl-trna Synthetase, Chain B, domain 3"/>
    <property type="match status" value="1"/>
</dbReference>
<sequence>MPTVDVDPEELRDLTGHDDKDDEQLKEDLFGLGLEFEGETDDGDFELEFAPDRLDRLSVEGIARSLRYHYGDDRGVYVPTTNDADWTIEVDESVPEERPYVTGAVIRGVDLDEDALDSLIQLQEKLHATMGRKRAKGAIGIHDLTMLKGGAVEVDDADDDLVDPDAGATAPNKSIRYTGVEPDGDRFVPLDSDAELTPGEVLEEHPTGETYADLVSGYERYPAIYDDIGLFSFPPVINGRRTEVSTDSRDLFVELTGTDQWTIDRMCAIVCYALDARGATIEDVVVEYPDRELHRPDFEVTHKHVAHDRIETLLGVDLDPEEVVDLFERSGLDAGTDENEDGDLVYEVAIPPYRVDVLHPLDLVDDAGRAFGFNELEPKYPDVSTVGGRHERSRLEDAVRTQLVGLGFEDMLNFHMINEAENFDRMGLDPDDGVFGAGQPTTIKNPYSEDYTMLRTWALPSLLMVLERNTHRSYPQDLAEIGLSAHVDESESTSVAEHRTVAAVLARHDASYEDAKARLQALARNFDADLETPPTSHPSFIDGRTAEVVIDGESVGVIGEIHPEVLVEHDLELPVTAFELRLDALQ</sequence>
<keyword evidence="11 12" id="KW-0030">Aminoacyl-tRNA synthetase</keyword>
<keyword evidence="9 12" id="KW-0460">Magnesium</keyword>
<dbReference type="CDD" id="cd00769">
    <property type="entry name" value="PheRS_beta_core"/>
    <property type="match status" value="1"/>
</dbReference>
<evidence type="ECO:0000256" key="8">
    <source>
        <dbReference type="ARBA" id="ARBA00022840"/>
    </source>
</evidence>
<feature type="binding site" evidence="12">
    <location>
        <position position="356"/>
    </location>
    <ligand>
        <name>Mg(2+)</name>
        <dbReference type="ChEBI" id="CHEBI:18420"/>
        <note>shared with alpha subunit</note>
    </ligand>
</feature>